<dbReference type="SUPFAM" id="SSF51366">
    <property type="entry name" value="Ribulose-phoshate binding barrel"/>
    <property type="match status" value="1"/>
</dbReference>
<dbReference type="GO" id="GO:0004834">
    <property type="term" value="F:tryptophan synthase activity"/>
    <property type="evidence" value="ECO:0007669"/>
    <property type="project" value="UniProtKB-EC"/>
</dbReference>
<protein>
    <recommendedName>
        <fullName evidence="8">Tryptophan synthase alpha chain</fullName>
        <ecNumber evidence="8">4.2.1.20</ecNumber>
    </recommendedName>
</protein>
<dbReference type="InterPro" id="IPR018204">
    <property type="entry name" value="Trp_synthase_alpha_AS"/>
</dbReference>
<evidence type="ECO:0000256" key="8">
    <source>
        <dbReference type="HAMAP-Rule" id="MF_00131"/>
    </source>
</evidence>
<evidence type="ECO:0000256" key="9">
    <source>
        <dbReference type="RuleBase" id="RU003662"/>
    </source>
</evidence>
<comment type="caution">
    <text evidence="10">The sequence shown here is derived from an EMBL/GenBank/DDBJ whole genome shotgun (WGS) entry which is preliminary data.</text>
</comment>
<accession>A0ABT6FHN7</accession>
<organism evidence="10 11">
    <name type="scientific">Paludisphaera mucosa</name>
    <dbReference type="NCBI Taxonomy" id="3030827"/>
    <lineage>
        <taxon>Bacteria</taxon>
        <taxon>Pseudomonadati</taxon>
        <taxon>Planctomycetota</taxon>
        <taxon>Planctomycetia</taxon>
        <taxon>Isosphaerales</taxon>
        <taxon>Isosphaeraceae</taxon>
        <taxon>Paludisphaera</taxon>
    </lineage>
</organism>
<evidence type="ECO:0000256" key="4">
    <source>
        <dbReference type="ARBA" id="ARBA00022822"/>
    </source>
</evidence>
<feature type="active site" description="Proton acceptor" evidence="8">
    <location>
        <position position="60"/>
    </location>
</feature>
<keyword evidence="5 8" id="KW-0057">Aromatic amino acid biosynthesis</keyword>
<dbReference type="Pfam" id="PF00290">
    <property type="entry name" value="Trp_syntA"/>
    <property type="match status" value="1"/>
</dbReference>
<name>A0ABT6FHN7_9BACT</name>
<dbReference type="Gene3D" id="3.20.20.70">
    <property type="entry name" value="Aldolase class I"/>
    <property type="match status" value="1"/>
</dbReference>
<dbReference type="PROSITE" id="PS00167">
    <property type="entry name" value="TRP_SYNTHASE_ALPHA"/>
    <property type="match status" value="1"/>
</dbReference>
<dbReference type="RefSeq" id="WP_277863189.1">
    <property type="nucleotide sequence ID" value="NZ_JARRAG010000002.1"/>
</dbReference>
<dbReference type="Proteomes" id="UP001216907">
    <property type="component" value="Unassembled WGS sequence"/>
</dbReference>
<dbReference type="InterPro" id="IPR013785">
    <property type="entry name" value="Aldolase_TIM"/>
</dbReference>
<comment type="catalytic activity">
    <reaction evidence="7 8">
        <text>(1S,2R)-1-C-(indol-3-yl)glycerol 3-phosphate + L-serine = D-glyceraldehyde 3-phosphate + L-tryptophan + H2O</text>
        <dbReference type="Rhea" id="RHEA:10532"/>
        <dbReference type="ChEBI" id="CHEBI:15377"/>
        <dbReference type="ChEBI" id="CHEBI:33384"/>
        <dbReference type="ChEBI" id="CHEBI:57912"/>
        <dbReference type="ChEBI" id="CHEBI:58866"/>
        <dbReference type="ChEBI" id="CHEBI:59776"/>
        <dbReference type="EC" id="4.2.1.20"/>
    </reaction>
</comment>
<dbReference type="HAMAP" id="MF_00131">
    <property type="entry name" value="Trp_synth_alpha"/>
    <property type="match status" value="1"/>
</dbReference>
<evidence type="ECO:0000313" key="11">
    <source>
        <dbReference type="Proteomes" id="UP001216907"/>
    </source>
</evidence>
<keyword evidence="6 8" id="KW-0456">Lyase</keyword>
<proteinExistence type="inferred from homology"/>
<comment type="pathway">
    <text evidence="1 8">Amino-acid biosynthesis; L-tryptophan biosynthesis; L-tryptophan from chorismate: step 5/5.</text>
</comment>
<dbReference type="InterPro" id="IPR002028">
    <property type="entry name" value="Trp_synthase_suA"/>
</dbReference>
<reference evidence="10 11" key="1">
    <citation type="submission" date="2023-03" db="EMBL/GenBank/DDBJ databases">
        <title>Paludisphaera mucosa sp. nov. a novel planctomycete from northern fen.</title>
        <authorList>
            <person name="Ivanova A."/>
        </authorList>
    </citation>
    <scope>NUCLEOTIDE SEQUENCE [LARGE SCALE GENOMIC DNA]</scope>
    <source>
        <strain evidence="10 11">Pla2</strain>
    </source>
</reference>
<feature type="active site" description="Proton acceptor" evidence="8">
    <location>
        <position position="49"/>
    </location>
</feature>
<evidence type="ECO:0000313" key="10">
    <source>
        <dbReference type="EMBL" id="MDG3006898.1"/>
    </source>
</evidence>
<dbReference type="CDD" id="cd04724">
    <property type="entry name" value="Tryptophan_synthase_alpha"/>
    <property type="match status" value="1"/>
</dbReference>
<comment type="function">
    <text evidence="8">The alpha subunit is responsible for the aldol cleavage of indoleglycerol phosphate to indole and glyceraldehyde 3-phosphate.</text>
</comment>
<dbReference type="PANTHER" id="PTHR43406:SF1">
    <property type="entry name" value="TRYPTOPHAN SYNTHASE ALPHA CHAIN, CHLOROPLASTIC"/>
    <property type="match status" value="1"/>
</dbReference>
<dbReference type="PANTHER" id="PTHR43406">
    <property type="entry name" value="TRYPTOPHAN SYNTHASE, ALPHA CHAIN"/>
    <property type="match status" value="1"/>
</dbReference>
<keyword evidence="3 8" id="KW-0028">Amino-acid biosynthesis</keyword>
<evidence type="ECO:0000256" key="6">
    <source>
        <dbReference type="ARBA" id="ARBA00023239"/>
    </source>
</evidence>
<dbReference type="EC" id="4.2.1.20" evidence="8"/>
<keyword evidence="11" id="KW-1185">Reference proteome</keyword>
<evidence type="ECO:0000256" key="3">
    <source>
        <dbReference type="ARBA" id="ARBA00022605"/>
    </source>
</evidence>
<dbReference type="InterPro" id="IPR011060">
    <property type="entry name" value="RibuloseP-bd_barrel"/>
</dbReference>
<sequence length="287" mass="30788">MNRIDALFTRLKAENRRALMPFLTAGDPDLATTAVLIPELVRRGANLLEIGIPYSDPVADGPVIAASYHRALVHGVRVGHIFQTLRTLRAEGDEAVRDTPLISMVSYSIVNRMGVDRYLNDAATAGLDGLIVPDLPVEESARLQEKATRRDLKLIQLITPTTPRARAVEIARLTTGFIYYVSVAGITGERKALPKDLKDNVAWLRTQTDLPICIGFGISSPEQVHELASVADGLIVGSALVRRLADAANRPRADLVKEVGDFIGSLAEALGGVEGSQAAGSAARPAQ</sequence>
<comment type="subunit">
    <text evidence="2 8">Tetramer of two alpha and two beta chains.</text>
</comment>
<keyword evidence="4 8" id="KW-0822">Tryptophan biosynthesis</keyword>
<comment type="similarity">
    <text evidence="8 9">Belongs to the TrpA family.</text>
</comment>
<evidence type="ECO:0000256" key="2">
    <source>
        <dbReference type="ARBA" id="ARBA00011270"/>
    </source>
</evidence>
<evidence type="ECO:0000256" key="7">
    <source>
        <dbReference type="ARBA" id="ARBA00049047"/>
    </source>
</evidence>
<dbReference type="EMBL" id="JARRAG010000002">
    <property type="protein sequence ID" value="MDG3006898.1"/>
    <property type="molecule type" value="Genomic_DNA"/>
</dbReference>
<dbReference type="NCBIfam" id="TIGR00262">
    <property type="entry name" value="trpA"/>
    <property type="match status" value="1"/>
</dbReference>
<gene>
    <name evidence="8 10" type="primary">trpA</name>
    <name evidence="10" type="ORF">PZE19_24265</name>
</gene>
<evidence type="ECO:0000256" key="5">
    <source>
        <dbReference type="ARBA" id="ARBA00023141"/>
    </source>
</evidence>
<evidence type="ECO:0000256" key="1">
    <source>
        <dbReference type="ARBA" id="ARBA00004733"/>
    </source>
</evidence>